<sequence length="52" mass="5777">MTKGPIELDAKLVRSVEAILSNMIRLRAFDEIAACMVKLGEDEVEALNLFDP</sequence>
<accession>A0A392SAK1</accession>
<proteinExistence type="predicted"/>
<keyword evidence="2" id="KW-1185">Reference proteome</keyword>
<dbReference type="AlphaFoldDB" id="A0A392SAK1"/>
<protein>
    <submittedName>
        <fullName evidence="1">Uncharacterized protein</fullName>
    </submittedName>
</protein>
<comment type="caution">
    <text evidence="1">The sequence shown here is derived from an EMBL/GenBank/DDBJ whole genome shotgun (WGS) entry which is preliminary data.</text>
</comment>
<reference evidence="1 2" key="1">
    <citation type="journal article" date="2018" name="Front. Plant Sci.">
        <title>Red Clover (Trifolium pratense) and Zigzag Clover (T. medium) - A Picture of Genomic Similarities and Differences.</title>
        <authorList>
            <person name="Dluhosova J."/>
            <person name="Istvanek J."/>
            <person name="Nedelnik J."/>
            <person name="Repkova J."/>
        </authorList>
    </citation>
    <scope>NUCLEOTIDE SEQUENCE [LARGE SCALE GENOMIC DNA]</scope>
    <source>
        <strain evidence="2">cv. 10/8</strain>
        <tissue evidence="1">Leaf</tissue>
    </source>
</reference>
<evidence type="ECO:0000313" key="1">
    <source>
        <dbReference type="EMBL" id="MCI45000.1"/>
    </source>
</evidence>
<name>A0A392SAK1_9FABA</name>
<evidence type="ECO:0000313" key="2">
    <source>
        <dbReference type="Proteomes" id="UP000265520"/>
    </source>
</evidence>
<organism evidence="1 2">
    <name type="scientific">Trifolium medium</name>
    <dbReference type="NCBI Taxonomy" id="97028"/>
    <lineage>
        <taxon>Eukaryota</taxon>
        <taxon>Viridiplantae</taxon>
        <taxon>Streptophyta</taxon>
        <taxon>Embryophyta</taxon>
        <taxon>Tracheophyta</taxon>
        <taxon>Spermatophyta</taxon>
        <taxon>Magnoliopsida</taxon>
        <taxon>eudicotyledons</taxon>
        <taxon>Gunneridae</taxon>
        <taxon>Pentapetalae</taxon>
        <taxon>rosids</taxon>
        <taxon>fabids</taxon>
        <taxon>Fabales</taxon>
        <taxon>Fabaceae</taxon>
        <taxon>Papilionoideae</taxon>
        <taxon>50 kb inversion clade</taxon>
        <taxon>NPAAA clade</taxon>
        <taxon>Hologalegina</taxon>
        <taxon>IRL clade</taxon>
        <taxon>Trifolieae</taxon>
        <taxon>Trifolium</taxon>
    </lineage>
</organism>
<dbReference type="Proteomes" id="UP000265520">
    <property type="component" value="Unassembled WGS sequence"/>
</dbReference>
<dbReference type="EMBL" id="LXQA010338278">
    <property type="protein sequence ID" value="MCI45000.1"/>
    <property type="molecule type" value="Genomic_DNA"/>
</dbReference>